<dbReference type="GO" id="GO:0008270">
    <property type="term" value="F:zinc ion binding"/>
    <property type="evidence" value="ECO:0007669"/>
    <property type="project" value="UniProtKB-KW"/>
</dbReference>
<keyword evidence="1 9" id="KW-0479">Metal-binding</keyword>
<dbReference type="PANTHER" id="PTHR31992">
    <property type="entry name" value="DOF ZINC FINGER PROTEIN DOF1.4-RELATED"/>
    <property type="match status" value="1"/>
</dbReference>
<comment type="caution">
    <text evidence="12">The sequence shown here is derived from an EMBL/GenBank/DDBJ whole genome shotgun (WGS) entry which is preliminary data.</text>
</comment>
<feature type="compositionally biased region" description="Low complexity" evidence="10">
    <location>
        <begin position="90"/>
        <end position="111"/>
    </location>
</feature>
<gene>
    <name evidence="12" type="ORF">LLUT_LOCUS13123</name>
</gene>
<evidence type="ECO:0000313" key="12">
    <source>
        <dbReference type="EMBL" id="CAL0312063.1"/>
    </source>
</evidence>
<dbReference type="PROSITE" id="PS01361">
    <property type="entry name" value="ZF_DOF_1"/>
    <property type="match status" value="1"/>
</dbReference>
<accession>A0AAV1WRZ2</accession>
<keyword evidence="5 8" id="KW-0238">DNA-binding</keyword>
<dbReference type="AlphaFoldDB" id="A0AAV1WRZ2"/>
<feature type="region of interest" description="Disordered" evidence="10">
    <location>
        <begin position="1"/>
        <end position="36"/>
    </location>
</feature>
<keyword evidence="3 9" id="KW-0862">Zinc</keyword>
<dbReference type="GO" id="GO:0003677">
    <property type="term" value="F:DNA binding"/>
    <property type="evidence" value="ECO:0007669"/>
    <property type="project" value="UniProtKB-UniRule"/>
</dbReference>
<dbReference type="GO" id="GO:0003700">
    <property type="term" value="F:DNA-binding transcription factor activity"/>
    <property type="evidence" value="ECO:0007669"/>
    <property type="project" value="UniProtKB-UniRule"/>
</dbReference>
<evidence type="ECO:0000256" key="6">
    <source>
        <dbReference type="ARBA" id="ARBA00023163"/>
    </source>
</evidence>
<comment type="subcellular location">
    <subcellularLocation>
        <location evidence="8 9">Nucleus</location>
    </subcellularLocation>
</comment>
<evidence type="ECO:0000256" key="10">
    <source>
        <dbReference type="SAM" id="MobiDB-lite"/>
    </source>
</evidence>
<sequence length="331" mass="36194">MEREAEQGRVGGEIGGDRNKQPQPPPPPQQQQQQCPRCESMNTKFCYYNNYSLSQPRFFCKACKRYWTQGGILRNIPVGGAPRKRKRSKGSSSSSSTTLNSSSGQQSQPQLQPQPQPQPATREVVQQLQNQPNMTTLMRPIPPRVVQSTNPYYQGGGVGGGYLSSLAAVHSLNPLPQPLNQSLNVGVGDVVASTNLGLLSGFNAHASLGLQHQYPGQIHAPRFYQIGNNRMVEPLLRQEHGFNVPPNMPSNATAYGPDHWPQRFINNANQRAPDTSLWSTVSTTFSISSNTGNNTRGGGSSSLMPNHWSNFPGNGSPYQLISAVNRLCMIV</sequence>
<feature type="domain" description="Dof-type" evidence="11">
    <location>
        <begin position="33"/>
        <end position="87"/>
    </location>
</feature>
<evidence type="ECO:0000259" key="11">
    <source>
        <dbReference type="PROSITE" id="PS50884"/>
    </source>
</evidence>
<keyword evidence="13" id="KW-1185">Reference proteome</keyword>
<dbReference type="Pfam" id="PF02701">
    <property type="entry name" value="Zn_ribbon_Dof"/>
    <property type="match status" value="1"/>
</dbReference>
<evidence type="ECO:0000313" key="13">
    <source>
        <dbReference type="Proteomes" id="UP001497480"/>
    </source>
</evidence>
<evidence type="ECO:0000256" key="1">
    <source>
        <dbReference type="ARBA" id="ARBA00022723"/>
    </source>
</evidence>
<evidence type="ECO:0000256" key="2">
    <source>
        <dbReference type="ARBA" id="ARBA00022771"/>
    </source>
</evidence>
<comment type="function">
    <text evidence="9">Transcription factor that binds specifically to a 5'-AA[AG]G-3' consensus core sequence.</text>
</comment>
<dbReference type="PANTHER" id="PTHR31992:SF108">
    <property type="entry name" value="DOF ZINC FINGER PROTEIN"/>
    <property type="match status" value="1"/>
</dbReference>
<keyword evidence="6 9" id="KW-0804">Transcription</keyword>
<evidence type="ECO:0000256" key="7">
    <source>
        <dbReference type="ARBA" id="ARBA00023242"/>
    </source>
</evidence>
<dbReference type="InterPro" id="IPR003851">
    <property type="entry name" value="Znf_Dof"/>
</dbReference>
<dbReference type="PROSITE" id="PS50884">
    <property type="entry name" value="ZF_DOF_2"/>
    <property type="match status" value="1"/>
</dbReference>
<proteinExistence type="predicted"/>
<dbReference type="InterPro" id="IPR045174">
    <property type="entry name" value="Dof"/>
</dbReference>
<evidence type="ECO:0000256" key="5">
    <source>
        <dbReference type="ARBA" id="ARBA00023125"/>
    </source>
</evidence>
<evidence type="ECO:0000256" key="3">
    <source>
        <dbReference type="ARBA" id="ARBA00022833"/>
    </source>
</evidence>
<feature type="region of interest" description="Disordered" evidence="10">
    <location>
        <begin position="74"/>
        <end position="125"/>
    </location>
</feature>
<name>A0AAV1WRZ2_LUPLU</name>
<keyword evidence="7 8" id="KW-0539">Nucleus</keyword>
<dbReference type="Proteomes" id="UP001497480">
    <property type="component" value="Unassembled WGS sequence"/>
</dbReference>
<dbReference type="GO" id="GO:0005634">
    <property type="term" value="C:nucleus"/>
    <property type="evidence" value="ECO:0007669"/>
    <property type="project" value="UniProtKB-SubCell"/>
</dbReference>
<evidence type="ECO:0000256" key="8">
    <source>
        <dbReference type="PROSITE-ProRule" id="PRU00071"/>
    </source>
</evidence>
<reference evidence="12 13" key="1">
    <citation type="submission" date="2024-03" db="EMBL/GenBank/DDBJ databases">
        <authorList>
            <person name="Martinez-Hernandez J."/>
        </authorList>
    </citation>
    <scope>NUCLEOTIDE SEQUENCE [LARGE SCALE GENOMIC DNA]</scope>
</reference>
<protein>
    <recommendedName>
        <fullName evidence="9">Dof zinc finger protein</fullName>
    </recommendedName>
</protein>
<evidence type="ECO:0000256" key="4">
    <source>
        <dbReference type="ARBA" id="ARBA00023015"/>
    </source>
</evidence>
<keyword evidence="4 9" id="KW-0805">Transcription regulation</keyword>
<dbReference type="EMBL" id="CAXHTB010000009">
    <property type="protein sequence ID" value="CAL0312063.1"/>
    <property type="molecule type" value="Genomic_DNA"/>
</dbReference>
<evidence type="ECO:0000256" key="9">
    <source>
        <dbReference type="RuleBase" id="RU369094"/>
    </source>
</evidence>
<keyword evidence="2 8" id="KW-0863">Zinc-finger</keyword>
<organism evidence="12 13">
    <name type="scientific">Lupinus luteus</name>
    <name type="common">European yellow lupine</name>
    <dbReference type="NCBI Taxonomy" id="3873"/>
    <lineage>
        <taxon>Eukaryota</taxon>
        <taxon>Viridiplantae</taxon>
        <taxon>Streptophyta</taxon>
        <taxon>Embryophyta</taxon>
        <taxon>Tracheophyta</taxon>
        <taxon>Spermatophyta</taxon>
        <taxon>Magnoliopsida</taxon>
        <taxon>eudicotyledons</taxon>
        <taxon>Gunneridae</taxon>
        <taxon>Pentapetalae</taxon>
        <taxon>rosids</taxon>
        <taxon>fabids</taxon>
        <taxon>Fabales</taxon>
        <taxon>Fabaceae</taxon>
        <taxon>Papilionoideae</taxon>
        <taxon>50 kb inversion clade</taxon>
        <taxon>genistoids sensu lato</taxon>
        <taxon>core genistoids</taxon>
        <taxon>Genisteae</taxon>
        <taxon>Lupinus</taxon>
    </lineage>
</organism>